<feature type="compositionally biased region" description="Polar residues" evidence="10">
    <location>
        <begin position="219"/>
        <end position="235"/>
    </location>
</feature>
<evidence type="ECO:0000313" key="16">
    <source>
        <dbReference type="Proteomes" id="UP000604825"/>
    </source>
</evidence>
<dbReference type="SUPFAM" id="SSF57667">
    <property type="entry name" value="beta-beta-alpha zinc fingers"/>
    <property type="match status" value="1"/>
</dbReference>
<dbReference type="InterPro" id="IPR002182">
    <property type="entry name" value="NB-ARC"/>
</dbReference>
<evidence type="ECO:0000259" key="13">
    <source>
        <dbReference type="Pfam" id="PF18052"/>
    </source>
</evidence>
<dbReference type="Gene3D" id="3.80.10.10">
    <property type="entry name" value="Ribonuclease Inhibitor"/>
    <property type="match status" value="3"/>
</dbReference>
<dbReference type="Pfam" id="PF23559">
    <property type="entry name" value="WHD_DRP"/>
    <property type="match status" value="1"/>
</dbReference>
<dbReference type="Pfam" id="PF02892">
    <property type="entry name" value="zf-BED"/>
    <property type="match status" value="1"/>
</dbReference>
<dbReference type="Proteomes" id="UP000604825">
    <property type="component" value="Unassembled WGS sequence"/>
</dbReference>
<dbReference type="Pfam" id="PF00931">
    <property type="entry name" value="NB-ARC"/>
    <property type="match status" value="1"/>
</dbReference>
<feature type="region of interest" description="Disordered" evidence="10">
    <location>
        <begin position="212"/>
        <end position="240"/>
    </location>
</feature>
<evidence type="ECO:0008006" key="17">
    <source>
        <dbReference type="Google" id="ProtNLM"/>
    </source>
</evidence>
<evidence type="ECO:0000256" key="2">
    <source>
        <dbReference type="ARBA" id="ARBA00022614"/>
    </source>
</evidence>
<evidence type="ECO:0000256" key="10">
    <source>
        <dbReference type="SAM" id="MobiDB-lite"/>
    </source>
</evidence>
<evidence type="ECO:0000256" key="4">
    <source>
        <dbReference type="ARBA" id="ARBA00022737"/>
    </source>
</evidence>
<dbReference type="GO" id="GO:0051707">
    <property type="term" value="P:response to other organism"/>
    <property type="evidence" value="ECO:0007669"/>
    <property type="project" value="UniProtKB-ARBA"/>
</dbReference>
<dbReference type="GO" id="GO:0043531">
    <property type="term" value="F:ADP binding"/>
    <property type="evidence" value="ECO:0007669"/>
    <property type="project" value="InterPro"/>
</dbReference>
<dbReference type="GO" id="GO:0006952">
    <property type="term" value="P:defense response"/>
    <property type="evidence" value="ECO:0007669"/>
    <property type="project" value="UniProtKB-KW"/>
</dbReference>
<keyword evidence="3" id="KW-0479">Metal-binding</keyword>
<comment type="similarity">
    <text evidence="1">Belongs to the disease resistance NB-LRR family.</text>
</comment>
<keyword evidence="4" id="KW-0677">Repeat</keyword>
<dbReference type="Pfam" id="PF18052">
    <property type="entry name" value="Rx_N"/>
    <property type="match status" value="1"/>
</dbReference>
<dbReference type="PANTHER" id="PTHR36766">
    <property type="entry name" value="PLANT BROAD-SPECTRUM MILDEW RESISTANCE PROTEIN RPW8"/>
    <property type="match status" value="1"/>
</dbReference>
<evidence type="ECO:0000256" key="3">
    <source>
        <dbReference type="ARBA" id="ARBA00022723"/>
    </source>
</evidence>
<dbReference type="GO" id="GO:0008270">
    <property type="term" value="F:zinc ion binding"/>
    <property type="evidence" value="ECO:0007669"/>
    <property type="project" value="UniProtKB-KW"/>
</dbReference>
<sequence>MESAILWRVQTILETLSPGELNAWLHGVGLAGGIGELKSEVERMETVVNGVKGRAVGNKPLARSLARVKELMYEADDVVDELDYCRLQHKVEEHMIAPSVELEGMAGGGAEQVDASVNTVAMLAPATEPEGMVGDGDRNRAEQADPSANSTGTLSNSGRKNRSEVRDYFQIIPSVNGEPAKAKCNCCGRELTWGHGTSALHKHLKSCNKKRSAIEETPNRPSVGNSVQNGATISTDDSDGRKRKRIEYNVATTTHLWDKAEFLKSIQEIVLELRSIRHDVIEYLKDSIARPDQYQINNSDTRVRTSNSRPGKVYGRDVEEDNILWAIRVAKSDNVTVLPIVGIPGVGKTALAKLVYNAPRVERKFERIWVWVSNIFDEVRVTREILDVAALANHEGSRKRESYEGVSNYSKLLEALKKHIACLSKKFLLVLDDVYDCMDNSQWKDLIDALGSSCRKGNVIIVTVRNLAVAKRLGTIEPVKLRALENDDFWLLFKACAFGDNQCKEHLDIGRQIATKLNGNPLAAENAADMLREQPGLHHWKSIMKNGIWESLQLRGGIVTALKNIYYQLPYNLQQCFLACSIFPSDHQFHIDGLVSMWISSGFVKSTETGWDYLNALVNSCFFEQVGTKDDSILQQCYVMCGMMHEFARLVSRTEFATIDGLECKEVLPTVRHLSIQTDLVYHIDECENIVGNVKFEEKLQSIASSLRRLRTVILVGRYDSLFVQFKSFHTFISNLVNCTHLRYLKLENKGKSESLPISLSKFYHLEILDAGCQAIVHDMSDLISMRHLVLTKGACGAFSPARSASLQMIHLEDCKGWQIIPSLESLSSLTKLKLRNMTEATELLIPSLEELVLIDMPKLETCFSNSVRDLNSSLRVLEIRRCWVLKAFILFESCENFEIEHMSWLPNVSELTIEDCPYLIVSNPLPPSSSLCKLSITKVSALPDTEGSSNGEYRIGYYGDRSTIHFLDDKILSFHNLRTITRLQIVGCNNLLSISLEGLKQLVCLKRLEIWSCQTNFSSDVSSTHTHEYMTSTNFDAGPSLDCLSITDCGIIGQWLSVILQHVRALETLDLMNCEHITGLLIQGKENTLSNVTLAPCVSSQGNPDGASTRPCPNKLLRIPANLIPSLKKMSIESCKLKFLGNKEGFSGFTSLEKLRIVECPELISSLMREDEIDDQANGRWLLPCSLGILDIHRASLETLQPCFPGDQTRLKVLEVFGINALKSLQLHSCTALEELTIQYCESLDALEGFQSLRGVRYLKVYECPGLPRCLKSLSTQGYELFPRLERLRIDDPSFLTTPFCEHLTSLQCLQLVNQCEDTPGLTCEQEAALQLLTSLQELQFVGYCELSDLPVGLHSLLSLKRLEINDCWSILRLPERGLPPSLEKLEVHHCSMELTEQCRMLATSKLNVSPHLALKGIQADTMAAVTVFRTYRSIILLRASVESTSLFLLGDLLQIARLIVDHGPRARSQCQKFSDSAQGLVSLVNLVLVAQVLMLLNAVYGFPDWPCRPF</sequence>
<evidence type="ECO:0000256" key="1">
    <source>
        <dbReference type="ARBA" id="ARBA00008894"/>
    </source>
</evidence>
<comment type="caution">
    <text evidence="15">The sequence shown here is derived from an EMBL/GenBank/DDBJ whole genome shotgun (WGS) entry which is preliminary data.</text>
</comment>
<dbReference type="InterPro" id="IPR036236">
    <property type="entry name" value="Znf_C2H2_sf"/>
</dbReference>
<evidence type="ECO:0000259" key="12">
    <source>
        <dbReference type="Pfam" id="PF02892"/>
    </source>
</evidence>
<dbReference type="EMBL" id="CAJGYO010000016">
    <property type="protein sequence ID" value="CAD6271335.1"/>
    <property type="molecule type" value="Genomic_DNA"/>
</dbReference>
<keyword evidence="2" id="KW-0433">Leucine-rich repeat</keyword>
<feature type="domain" description="Disease resistance protein winged helix" evidence="14">
    <location>
        <begin position="582"/>
        <end position="648"/>
    </location>
</feature>
<feature type="domain" description="NB-ARC" evidence="11">
    <location>
        <begin position="330"/>
        <end position="501"/>
    </location>
</feature>
<feature type="domain" description="Disease resistance N-terminal" evidence="13">
    <location>
        <begin position="30"/>
        <end position="93"/>
    </location>
</feature>
<feature type="compositionally biased region" description="Polar residues" evidence="10">
    <location>
        <begin position="146"/>
        <end position="158"/>
    </location>
</feature>
<dbReference type="SUPFAM" id="SSF52047">
    <property type="entry name" value="RNI-like"/>
    <property type="match status" value="1"/>
</dbReference>
<dbReference type="InterPro" id="IPR003656">
    <property type="entry name" value="Znf_BED"/>
</dbReference>
<evidence type="ECO:0000259" key="14">
    <source>
        <dbReference type="Pfam" id="PF23559"/>
    </source>
</evidence>
<proteinExistence type="inferred from homology"/>
<dbReference type="SMART" id="SM00614">
    <property type="entry name" value="ZnF_BED"/>
    <property type="match status" value="1"/>
</dbReference>
<feature type="domain" description="BED-type" evidence="12">
    <location>
        <begin position="163"/>
        <end position="207"/>
    </location>
</feature>
<dbReference type="PRINTS" id="PR00364">
    <property type="entry name" value="DISEASERSIST"/>
</dbReference>
<reference evidence="15" key="1">
    <citation type="submission" date="2020-10" db="EMBL/GenBank/DDBJ databases">
        <authorList>
            <person name="Han B."/>
            <person name="Lu T."/>
            <person name="Zhao Q."/>
            <person name="Huang X."/>
            <person name="Zhao Y."/>
        </authorList>
    </citation>
    <scope>NUCLEOTIDE SEQUENCE</scope>
</reference>
<protein>
    <recommendedName>
        <fullName evidence="17">BED-type domain-containing protein</fullName>
    </recommendedName>
</protein>
<keyword evidence="5" id="KW-0547">Nucleotide-binding</keyword>
<accession>A0A811RNE2</accession>
<dbReference type="SUPFAM" id="SSF52540">
    <property type="entry name" value="P-loop containing nucleoside triphosphate hydrolases"/>
    <property type="match status" value="1"/>
</dbReference>
<dbReference type="Gene3D" id="3.40.50.300">
    <property type="entry name" value="P-loop containing nucleotide triphosphate hydrolases"/>
    <property type="match status" value="1"/>
</dbReference>
<dbReference type="GO" id="GO:0003677">
    <property type="term" value="F:DNA binding"/>
    <property type="evidence" value="ECO:0007669"/>
    <property type="project" value="InterPro"/>
</dbReference>
<dbReference type="InterPro" id="IPR036388">
    <property type="entry name" value="WH-like_DNA-bd_sf"/>
</dbReference>
<keyword evidence="9" id="KW-0067">ATP-binding</keyword>
<evidence type="ECO:0000256" key="7">
    <source>
        <dbReference type="ARBA" id="ARBA00022821"/>
    </source>
</evidence>
<dbReference type="InterPro" id="IPR058922">
    <property type="entry name" value="WHD_DRP"/>
</dbReference>
<evidence type="ECO:0000256" key="8">
    <source>
        <dbReference type="ARBA" id="ARBA00022833"/>
    </source>
</evidence>
<dbReference type="InterPro" id="IPR032675">
    <property type="entry name" value="LRR_dom_sf"/>
</dbReference>
<dbReference type="OrthoDB" id="683516at2759"/>
<keyword evidence="7" id="KW-0611">Plant defense</keyword>
<dbReference type="Gene3D" id="1.20.5.4130">
    <property type="match status" value="1"/>
</dbReference>
<organism evidence="15 16">
    <name type="scientific">Miscanthus lutarioriparius</name>
    <dbReference type="NCBI Taxonomy" id="422564"/>
    <lineage>
        <taxon>Eukaryota</taxon>
        <taxon>Viridiplantae</taxon>
        <taxon>Streptophyta</taxon>
        <taxon>Embryophyta</taxon>
        <taxon>Tracheophyta</taxon>
        <taxon>Spermatophyta</taxon>
        <taxon>Magnoliopsida</taxon>
        <taxon>Liliopsida</taxon>
        <taxon>Poales</taxon>
        <taxon>Poaceae</taxon>
        <taxon>PACMAD clade</taxon>
        <taxon>Panicoideae</taxon>
        <taxon>Andropogonodae</taxon>
        <taxon>Andropogoneae</taxon>
        <taxon>Saccharinae</taxon>
        <taxon>Miscanthus</taxon>
    </lineage>
</organism>
<dbReference type="Gene3D" id="1.10.10.10">
    <property type="entry name" value="Winged helix-like DNA-binding domain superfamily/Winged helix DNA-binding domain"/>
    <property type="match status" value="1"/>
</dbReference>
<evidence type="ECO:0000256" key="6">
    <source>
        <dbReference type="ARBA" id="ARBA00022771"/>
    </source>
</evidence>
<keyword evidence="8" id="KW-0862">Zinc</keyword>
<dbReference type="InterPro" id="IPR041118">
    <property type="entry name" value="Rx_N"/>
</dbReference>
<keyword evidence="16" id="KW-1185">Reference proteome</keyword>
<dbReference type="GO" id="GO:0005524">
    <property type="term" value="F:ATP binding"/>
    <property type="evidence" value="ECO:0007669"/>
    <property type="project" value="UniProtKB-KW"/>
</dbReference>
<keyword evidence="6" id="KW-0863">Zinc-finger</keyword>
<feature type="region of interest" description="Disordered" evidence="10">
    <location>
        <begin position="127"/>
        <end position="162"/>
    </location>
</feature>
<dbReference type="InterPro" id="IPR027417">
    <property type="entry name" value="P-loop_NTPase"/>
</dbReference>
<name>A0A811RNE2_9POAL</name>
<evidence type="ECO:0000259" key="11">
    <source>
        <dbReference type="Pfam" id="PF00931"/>
    </source>
</evidence>
<evidence type="ECO:0000256" key="5">
    <source>
        <dbReference type="ARBA" id="ARBA00022741"/>
    </source>
</evidence>
<evidence type="ECO:0000256" key="9">
    <source>
        <dbReference type="ARBA" id="ARBA00022840"/>
    </source>
</evidence>
<dbReference type="SUPFAM" id="SSF52058">
    <property type="entry name" value="L domain-like"/>
    <property type="match status" value="2"/>
</dbReference>
<evidence type="ECO:0000313" key="15">
    <source>
        <dbReference type="EMBL" id="CAD6271335.1"/>
    </source>
</evidence>
<dbReference type="PANTHER" id="PTHR36766:SF73">
    <property type="entry name" value="NB-ARC DOMAIN-CONTAINING PROTEIN"/>
    <property type="match status" value="1"/>
</dbReference>
<gene>
    <name evidence="15" type="ORF">NCGR_LOCUS54621</name>
</gene>